<evidence type="ECO:0000313" key="1">
    <source>
        <dbReference type="EMBL" id="KYM77072.1"/>
    </source>
</evidence>
<organism evidence="1 2">
    <name type="scientific">Atta colombica</name>
    <dbReference type="NCBI Taxonomy" id="520822"/>
    <lineage>
        <taxon>Eukaryota</taxon>
        <taxon>Metazoa</taxon>
        <taxon>Ecdysozoa</taxon>
        <taxon>Arthropoda</taxon>
        <taxon>Hexapoda</taxon>
        <taxon>Insecta</taxon>
        <taxon>Pterygota</taxon>
        <taxon>Neoptera</taxon>
        <taxon>Endopterygota</taxon>
        <taxon>Hymenoptera</taxon>
        <taxon>Apocrita</taxon>
        <taxon>Aculeata</taxon>
        <taxon>Formicoidea</taxon>
        <taxon>Formicidae</taxon>
        <taxon>Myrmicinae</taxon>
        <taxon>Atta</taxon>
    </lineage>
</organism>
<name>A0A151HZ77_9HYME</name>
<keyword evidence="2" id="KW-1185">Reference proteome</keyword>
<dbReference type="Proteomes" id="UP000078540">
    <property type="component" value="Unassembled WGS sequence"/>
</dbReference>
<gene>
    <name evidence="1" type="ORF">ALC53_12516</name>
</gene>
<sequence length="148" mass="17392">MVNVHEHKKIARGIEKTSELIRKKHRALKTGRIVEDYIEIVLRGERNKQKSGIDYVYDVYKTRPQYNKRHDNVILQHDNVRRNHRLSLRTPEATSLSLATFFNKINVNNFFVIQVIEKTKKNNIIMLSFPSHCSHNLQPLDVEVCSTI</sequence>
<proteinExistence type="predicted"/>
<evidence type="ECO:0000313" key="2">
    <source>
        <dbReference type="Proteomes" id="UP000078540"/>
    </source>
</evidence>
<dbReference type="EMBL" id="KQ976707">
    <property type="protein sequence ID" value="KYM77072.1"/>
    <property type="molecule type" value="Genomic_DNA"/>
</dbReference>
<reference evidence="1 2" key="1">
    <citation type="submission" date="2015-09" db="EMBL/GenBank/DDBJ databases">
        <title>Atta colombica WGS genome.</title>
        <authorList>
            <person name="Nygaard S."/>
            <person name="Hu H."/>
            <person name="Boomsma J."/>
            <person name="Zhang G."/>
        </authorList>
    </citation>
    <scope>NUCLEOTIDE SEQUENCE [LARGE SCALE GENOMIC DNA]</scope>
    <source>
        <strain evidence="1">Treedump-2</strain>
        <tissue evidence="1">Whole body</tissue>
    </source>
</reference>
<protein>
    <recommendedName>
        <fullName evidence="3">DDE-1 domain-containing protein</fullName>
    </recommendedName>
</protein>
<accession>A0A151HZ77</accession>
<evidence type="ECO:0008006" key="3">
    <source>
        <dbReference type="Google" id="ProtNLM"/>
    </source>
</evidence>
<dbReference type="AlphaFoldDB" id="A0A151HZ77"/>